<evidence type="ECO:0000256" key="3">
    <source>
        <dbReference type="SAM" id="MobiDB-lite"/>
    </source>
</evidence>
<accession>D1PN98</accession>
<dbReference type="GO" id="GO:0003676">
    <property type="term" value="F:nucleic acid binding"/>
    <property type="evidence" value="ECO:0007669"/>
    <property type="project" value="InterPro"/>
</dbReference>
<keyword evidence="6" id="KW-1185">Reference proteome</keyword>
<protein>
    <recommendedName>
        <fullName evidence="4">HIRAN domain-containing protein</fullName>
    </recommendedName>
</protein>
<gene>
    <name evidence="5" type="ORF">SUBVAR_05817</name>
</gene>
<dbReference type="Gene3D" id="3.30.70.2330">
    <property type="match status" value="1"/>
</dbReference>
<dbReference type="GO" id="GO:0016818">
    <property type="term" value="F:hydrolase activity, acting on acid anhydrides, in phosphorus-containing anhydrides"/>
    <property type="evidence" value="ECO:0007669"/>
    <property type="project" value="InterPro"/>
</dbReference>
<dbReference type="Pfam" id="PF08797">
    <property type="entry name" value="HIRAN"/>
    <property type="match status" value="1"/>
</dbReference>
<dbReference type="eggNOG" id="ENOG503282X">
    <property type="taxonomic scope" value="Bacteria"/>
</dbReference>
<dbReference type="HOGENOM" id="CLU_1239594_0_0_9"/>
<evidence type="ECO:0000313" key="5">
    <source>
        <dbReference type="EMBL" id="EFB76033.1"/>
    </source>
</evidence>
<dbReference type="AlphaFoldDB" id="D1PN98"/>
<proteinExistence type="predicted"/>
<evidence type="ECO:0000256" key="1">
    <source>
        <dbReference type="ARBA" id="ARBA00022723"/>
    </source>
</evidence>
<reference evidence="5" key="1">
    <citation type="submission" date="2009-12" db="EMBL/GenBank/DDBJ databases">
        <authorList>
            <person name="Weinstock G."/>
            <person name="Sodergren E."/>
            <person name="Clifton S."/>
            <person name="Fulton L."/>
            <person name="Fulton B."/>
            <person name="Courtney L."/>
            <person name="Fronick C."/>
            <person name="Harrison M."/>
            <person name="Strong C."/>
            <person name="Farmer C."/>
            <person name="Delahaunty K."/>
            <person name="Markovic C."/>
            <person name="Hall O."/>
            <person name="Minx P."/>
            <person name="Tomlinson C."/>
            <person name="Mitreva M."/>
            <person name="Nelson J."/>
            <person name="Hou S."/>
            <person name="Wollam A."/>
            <person name="Pepin K.H."/>
            <person name="Johnson M."/>
            <person name="Bhonagiri V."/>
            <person name="Nash W.E."/>
            <person name="Warren W."/>
            <person name="Chinwalla A."/>
            <person name="Mardis E.R."/>
            <person name="Wilson R.K."/>
        </authorList>
    </citation>
    <scope>NUCLEOTIDE SEQUENCE [LARGE SCALE GENOMIC DNA]</scope>
    <source>
        <strain evidence="5">DSM 15176</strain>
    </source>
</reference>
<evidence type="ECO:0000256" key="2">
    <source>
        <dbReference type="ARBA" id="ARBA00022801"/>
    </source>
</evidence>
<keyword evidence="1" id="KW-0479">Metal-binding</keyword>
<dbReference type="EMBL" id="ACBY02000023">
    <property type="protein sequence ID" value="EFB76033.1"/>
    <property type="molecule type" value="Genomic_DNA"/>
</dbReference>
<feature type="region of interest" description="Disordered" evidence="3">
    <location>
        <begin position="53"/>
        <end position="81"/>
    </location>
</feature>
<name>D1PN98_9FIRM</name>
<feature type="compositionally biased region" description="Basic and acidic residues" evidence="3">
    <location>
        <begin position="63"/>
        <end position="81"/>
    </location>
</feature>
<dbReference type="Proteomes" id="UP000003438">
    <property type="component" value="Unassembled WGS sequence"/>
</dbReference>
<organism evidence="5 6">
    <name type="scientific">Subdoligranulum variabile DSM 15176</name>
    <dbReference type="NCBI Taxonomy" id="411471"/>
    <lineage>
        <taxon>Bacteria</taxon>
        <taxon>Bacillati</taxon>
        <taxon>Bacillota</taxon>
        <taxon>Clostridia</taxon>
        <taxon>Eubacteriales</taxon>
        <taxon>Oscillospiraceae</taxon>
        <taxon>Subdoligranulum</taxon>
    </lineage>
</organism>
<evidence type="ECO:0000313" key="6">
    <source>
        <dbReference type="Proteomes" id="UP000003438"/>
    </source>
</evidence>
<sequence>MTVMAVFVIVCAVFALASQQVLSVISLLLAVIVYACKGTWEKNVQELERILSSDDEEAGQEDGTGKDESVVPLTPEKEQKPKKAISQSANFHVAGVSFHEKDIENLGSDNIEYEMSKTEIVEEGMEEERIYKFLFAPQQVELVPEPENPHDPNAIKVCMDGVHVGYIKKGSISRVKNLLAGSGKVSGEITGGPYKYVYMDEDSDKYEMENGTAPYSIVISITK</sequence>
<feature type="domain" description="HIRAN" evidence="4">
    <location>
        <begin position="136"/>
        <end position="187"/>
    </location>
</feature>
<dbReference type="InterPro" id="IPR014905">
    <property type="entry name" value="HIRAN"/>
</dbReference>
<evidence type="ECO:0000259" key="4">
    <source>
        <dbReference type="Pfam" id="PF08797"/>
    </source>
</evidence>
<comment type="caution">
    <text evidence="5">The sequence shown here is derived from an EMBL/GenBank/DDBJ whole genome shotgun (WGS) entry which is preliminary data.</text>
</comment>
<keyword evidence="2" id="KW-0378">Hydrolase</keyword>
<dbReference type="GO" id="GO:0008270">
    <property type="term" value="F:zinc ion binding"/>
    <property type="evidence" value="ECO:0007669"/>
    <property type="project" value="InterPro"/>
</dbReference>